<feature type="transmembrane region" description="Helical" evidence="1">
    <location>
        <begin position="265"/>
        <end position="288"/>
    </location>
</feature>
<keyword evidence="1" id="KW-0812">Transmembrane</keyword>
<keyword evidence="1" id="KW-1133">Transmembrane helix</keyword>
<dbReference type="EMBL" id="PZKG01000174">
    <property type="protein sequence ID" value="PTE19830.1"/>
    <property type="molecule type" value="Genomic_DNA"/>
</dbReference>
<sequence length="327" mass="34759">MLAAATLIVGATSWITLRQATDRMDRLHDETLTAVDRALILSRQTSGLATRAPYLLTMESPFRIRMEADAARGIIAGIAGNLSPEAAAIAGILRDMDASIAALVDAASARSELTDRILRRNARIGALERRFSTLAGTLRASFPEGQDWLKLQSIARALQGAGRTDNLVTVGEFQREYNRLVRDMAARPDAVGSEALAELRGLAEGPTGLFELRRLELARQIAAEAALARIRRAAEGISLHATEVTAAAQAEIAGERARTLSALDFAKGVIVLVGLLSTVVALVAALFVSGHVTANLRAISDAMARLAVGDRSSRLPRGEHAGDEIGK</sequence>
<evidence type="ECO:0000313" key="3">
    <source>
        <dbReference type="Proteomes" id="UP000241010"/>
    </source>
</evidence>
<reference evidence="2 3" key="1">
    <citation type="submission" date="2018-03" db="EMBL/GenBank/DDBJ databases">
        <title>Cereibacter changlensis.</title>
        <authorList>
            <person name="Meyer T.E."/>
            <person name="Miller S."/>
            <person name="Lodha T."/>
            <person name="Gandham S."/>
            <person name="Chintalapati S."/>
            <person name="Chintalapati V.R."/>
        </authorList>
    </citation>
    <scope>NUCLEOTIDE SEQUENCE [LARGE SCALE GENOMIC DNA]</scope>
    <source>
        <strain evidence="2 3">JA139</strain>
    </source>
</reference>
<organism evidence="2 3">
    <name type="scientific">Cereibacter changlensis JA139</name>
    <dbReference type="NCBI Taxonomy" id="1188249"/>
    <lineage>
        <taxon>Bacteria</taxon>
        <taxon>Pseudomonadati</taxon>
        <taxon>Pseudomonadota</taxon>
        <taxon>Alphaproteobacteria</taxon>
        <taxon>Rhodobacterales</taxon>
        <taxon>Paracoccaceae</taxon>
        <taxon>Cereibacter</taxon>
    </lineage>
</organism>
<name>A0A2T4JPI0_9RHOB</name>
<keyword evidence="2" id="KW-0808">Transferase</keyword>
<keyword evidence="1" id="KW-0472">Membrane</keyword>
<dbReference type="Proteomes" id="UP000241010">
    <property type="component" value="Unassembled WGS sequence"/>
</dbReference>
<dbReference type="AlphaFoldDB" id="A0A2T4JPI0"/>
<protein>
    <submittedName>
        <fullName evidence="2">Histidine kinase</fullName>
    </submittedName>
</protein>
<feature type="non-terminal residue" evidence="2">
    <location>
        <position position="327"/>
    </location>
</feature>
<dbReference type="Gene3D" id="6.10.340.10">
    <property type="match status" value="1"/>
</dbReference>
<gene>
    <name evidence="2" type="ORF">C5F48_20795</name>
</gene>
<evidence type="ECO:0000313" key="2">
    <source>
        <dbReference type="EMBL" id="PTE19830.1"/>
    </source>
</evidence>
<accession>A0A2T4JPI0</accession>
<keyword evidence="2" id="KW-0418">Kinase</keyword>
<keyword evidence="3" id="KW-1185">Reference proteome</keyword>
<comment type="caution">
    <text evidence="2">The sequence shown here is derived from an EMBL/GenBank/DDBJ whole genome shotgun (WGS) entry which is preliminary data.</text>
</comment>
<dbReference type="GO" id="GO:0016301">
    <property type="term" value="F:kinase activity"/>
    <property type="evidence" value="ECO:0007669"/>
    <property type="project" value="UniProtKB-KW"/>
</dbReference>
<proteinExistence type="predicted"/>
<evidence type="ECO:0000256" key="1">
    <source>
        <dbReference type="SAM" id="Phobius"/>
    </source>
</evidence>